<dbReference type="AlphaFoldDB" id="A0A6L2J8J9"/>
<feature type="region of interest" description="Disordered" evidence="1">
    <location>
        <begin position="16"/>
        <end position="42"/>
    </location>
</feature>
<dbReference type="EMBL" id="BKCJ010000343">
    <property type="protein sequence ID" value="GEU32335.1"/>
    <property type="molecule type" value="Genomic_DNA"/>
</dbReference>
<sequence>MLKVGKLSHLIKELKQNNRKTRKRQQKGGNFRKGQATDHTDGTTMAEDIQTKNYPNFLFGVSNLFPPLGEEDMTEGPMITEAEIGGHFVHHEFQGGKATITIQQNHRKNMSKENPGSSVHSSRDAKIPSDWQNGCNTLKITTQRNTTCGATS</sequence>
<comment type="caution">
    <text evidence="2">The sequence shown here is derived from an EMBL/GenBank/DDBJ whole genome shotgun (WGS) entry which is preliminary data.</text>
</comment>
<accession>A0A6L2J8J9</accession>
<reference evidence="2" key="1">
    <citation type="journal article" date="2019" name="Sci. Rep.">
        <title>Draft genome of Tanacetum cinerariifolium, the natural source of mosquito coil.</title>
        <authorList>
            <person name="Yamashiro T."/>
            <person name="Shiraishi A."/>
            <person name="Satake H."/>
            <person name="Nakayama K."/>
        </authorList>
    </citation>
    <scope>NUCLEOTIDE SEQUENCE</scope>
</reference>
<feature type="compositionally biased region" description="Basic residues" evidence="1">
    <location>
        <begin position="17"/>
        <end position="26"/>
    </location>
</feature>
<feature type="region of interest" description="Disordered" evidence="1">
    <location>
        <begin position="109"/>
        <end position="130"/>
    </location>
</feature>
<gene>
    <name evidence="2" type="ORF">Tci_004313</name>
</gene>
<protein>
    <submittedName>
        <fullName evidence="2">Uncharacterized protein</fullName>
    </submittedName>
</protein>
<proteinExistence type="predicted"/>
<evidence type="ECO:0000313" key="2">
    <source>
        <dbReference type="EMBL" id="GEU32335.1"/>
    </source>
</evidence>
<organism evidence="2">
    <name type="scientific">Tanacetum cinerariifolium</name>
    <name type="common">Dalmatian daisy</name>
    <name type="synonym">Chrysanthemum cinerariifolium</name>
    <dbReference type="NCBI Taxonomy" id="118510"/>
    <lineage>
        <taxon>Eukaryota</taxon>
        <taxon>Viridiplantae</taxon>
        <taxon>Streptophyta</taxon>
        <taxon>Embryophyta</taxon>
        <taxon>Tracheophyta</taxon>
        <taxon>Spermatophyta</taxon>
        <taxon>Magnoliopsida</taxon>
        <taxon>eudicotyledons</taxon>
        <taxon>Gunneridae</taxon>
        <taxon>Pentapetalae</taxon>
        <taxon>asterids</taxon>
        <taxon>campanulids</taxon>
        <taxon>Asterales</taxon>
        <taxon>Asteraceae</taxon>
        <taxon>Asteroideae</taxon>
        <taxon>Anthemideae</taxon>
        <taxon>Anthemidinae</taxon>
        <taxon>Tanacetum</taxon>
    </lineage>
</organism>
<evidence type="ECO:0000256" key="1">
    <source>
        <dbReference type="SAM" id="MobiDB-lite"/>
    </source>
</evidence>
<name>A0A6L2J8J9_TANCI</name>